<keyword evidence="1" id="KW-1133">Transmembrane helix</keyword>
<organism evidence="2">
    <name type="scientific">viral metagenome</name>
    <dbReference type="NCBI Taxonomy" id="1070528"/>
    <lineage>
        <taxon>unclassified sequences</taxon>
        <taxon>metagenomes</taxon>
        <taxon>organismal metagenomes</taxon>
    </lineage>
</organism>
<dbReference type="AlphaFoldDB" id="A0A6C0KK68"/>
<evidence type="ECO:0000313" key="2">
    <source>
        <dbReference type="EMBL" id="QHU18355.1"/>
    </source>
</evidence>
<feature type="transmembrane region" description="Helical" evidence="1">
    <location>
        <begin position="52"/>
        <end position="73"/>
    </location>
</feature>
<keyword evidence="1" id="KW-0472">Membrane</keyword>
<evidence type="ECO:0000256" key="1">
    <source>
        <dbReference type="SAM" id="Phobius"/>
    </source>
</evidence>
<feature type="transmembrane region" description="Helical" evidence="1">
    <location>
        <begin position="25"/>
        <end position="46"/>
    </location>
</feature>
<proteinExistence type="predicted"/>
<name>A0A6C0KK68_9ZZZZ</name>
<sequence length="222" mass="24305">MVAAINYVSLGMITVDNKKNYKIHWWLIIYYVIALLTMTSLAGWLIQSGRPVAAGLTVVLLLVVYTFFGLRWFANKPAAKSNAAADTRCADPSKDSSSPTSSIPIVNMCPDFMVVWTDSTTGNVYCYDDKNTYNMKTYNGAGLTTGLSINNVPGQSAYLMKNNGQNTSATSLKSDTGGLRWPFLYMLGNNIDTMTNDQYGAFLRWEGVWDGSTLTLGSAPLP</sequence>
<accession>A0A6C0KK68</accession>
<protein>
    <submittedName>
        <fullName evidence="2">Uncharacterized protein</fullName>
    </submittedName>
</protein>
<dbReference type="EMBL" id="MN740928">
    <property type="protein sequence ID" value="QHU18355.1"/>
    <property type="molecule type" value="Genomic_DNA"/>
</dbReference>
<reference evidence="2" key="1">
    <citation type="journal article" date="2020" name="Nature">
        <title>Giant virus diversity and host interactions through global metagenomics.</title>
        <authorList>
            <person name="Schulz F."/>
            <person name="Roux S."/>
            <person name="Paez-Espino D."/>
            <person name="Jungbluth S."/>
            <person name="Walsh D.A."/>
            <person name="Denef V.J."/>
            <person name="McMahon K.D."/>
            <person name="Konstantinidis K.T."/>
            <person name="Eloe-Fadrosh E.A."/>
            <person name="Kyrpides N.C."/>
            <person name="Woyke T."/>
        </authorList>
    </citation>
    <scope>NUCLEOTIDE SEQUENCE</scope>
    <source>
        <strain evidence="2">GVMAG-S-3300013006-138</strain>
    </source>
</reference>
<keyword evidence="1" id="KW-0812">Transmembrane</keyword>